<evidence type="ECO:0000256" key="6">
    <source>
        <dbReference type="SAM" id="MobiDB-lite"/>
    </source>
</evidence>
<dbReference type="Pfam" id="PF15280">
    <property type="entry name" value="BORA_N"/>
    <property type="match status" value="1"/>
</dbReference>
<organism evidence="7">
    <name type="scientific">Phallusia mammillata</name>
    <dbReference type="NCBI Taxonomy" id="59560"/>
    <lineage>
        <taxon>Eukaryota</taxon>
        <taxon>Metazoa</taxon>
        <taxon>Chordata</taxon>
        <taxon>Tunicata</taxon>
        <taxon>Ascidiacea</taxon>
        <taxon>Phlebobranchia</taxon>
        <taxon>Ascidiidae</taxon>
        <taxon>Phallusia</taxon>
    </lineage>
</organism>
<dbReference type="InterPro" id="IPR023252">
    <property type="entry name" value="Aurora_borealis_protein"/>
</dbReference>
<accession>A0A6F9D8I0</accession>
<comment type="similarity">
    <text evidence="1">Belongs to the BORA family.</text>
</comment>
<dbReference type="GO" id="GO:0019901">
    <property type="term" value="F:protein kinase binding"/>
    <property type="evidence" value="ECO:0007669"/>
    <property type="project" value="TreeGrafter"/>
</dbReference>
<evidence type="ECO:0000313" key="7">
    <source>
        <dbReference type="EMBL" id="CAB3226519.1"/>
    </source>
</evidence>
<evidence type="ECO:0000256" key="2">
    <source>
        <dbReference type="ARBA" id="ARBA00020055"/>
    </source>
</evidence>
<evidence type="ECO:0000256" key="3">
    <source>
        <dbReference type="ARBA" id="ARBA00022618"/>
    </source>
</evidence>
<dbReference type="PANTHER" id="PTHR14728">
    <property type="entry name" value="PROTEIN AURORA BOREALIS"/>
    <property type="match status" value="1"/>
</dbReference>
<sequence length="398" mass="44250">MDTKNLKEICQPAKKINELTPKCKNSSSATSSSLGLKHASPFIPKTTDSSCHCNQHNESDVSIINPFENHITLDSLHQPSFSPSVFKSSNQDSSELCPKTPQSFWTIDQIAIMKPVDIDVSQLHQQQDCIRLDYGTEIKAQKAIDDFFANHVHMSSPSPHYLAIISPSVSYVKKKAESQSPCNYLASPKINRRSLNQFHTQPKAAASSTDVATQTTLSFPWNVDVETLLKKYSLHSQTNTAPVEGLTTSSLRRKLFFQENVEDTDDSEWYPCLSDPEPTHQISSSSTVGHHLSFSGSVDNCKRPIINEELSPHASPIYPVRNIFSNSHQRVFDESAVMPDISPIRNSPFTNPKCFCASEDTVGNPNLSPIQPIERTETDEPFESTLATKSPLTEKDVT</sequence>
<keyword evidence="5" id="KW-0131">Cell cycle</keyword>
<dbReference type="AlphaFoldDB" id="A0A6F9D8I0"/>
<evidence type="ECO:0000256" key="4">
    <source>
        <dbReference type="ARBA" id="ARBA00022776"/>
    </source>
</evidence>
<dbReference type="GO" id="GO:0005737">
    <property type="term" value="C:cytoplasm"/>
    <property type="evidence" value="ECO:0007669"/>
    <property type="project" value="TreeGrafter"/>
</dbReference>
<dbReference type="PRINTS" id="PR02038">
    <property type="entry name" value="AURORABORA"/>
</dbReference>
<dbReference type="GO" id="GO:0051301">
    <property type="term" value="P:cell division"/>
    <property type="evidence" value="ECO:0007669"/>
    <property type="project" value="UniProtKB-KW"/>
</dbReference>
<dbReference type="EMBL" id="LR783436">
    <property type="protein sequence ID" value="CAB3226519.1"/>
    <property type="molecule type" value="mRNA"/>
</dbReference>
<gene>
    <name evidence="7" type="primary">C13orf34</name>
</gene>
<reference evidence="7" key="1">
    <citation type="submission" date="2020-04" db="EMBL/GenBank/DDBJ databases">
        <authorList>
            <person name="Neveu A P."/>
        </authorList>
    </citation>
    <scope>NUCLEOTIDE SEQUENCE</scope>
    <source>
        <tissue evidence="7">Whole embryo</tissue>
    </source>
</reference>
<dbReference type="GO" id="GO:0060236">
    <property type="term" value="P:regulation of mitotic spindle organization"/>
    <property type="evidence" value="ECO:0007669"/>
    <property type="project" value="TreeGrafter"/>
</dbReference>
<evidence type="ECO:0000256" key="5">
    <source>
        <dbReference type="ARBA" id="ARBA00023306"/>
    </source>
</evidence>
<proteinExistence type="evidence at transcript level"/>
<evidence type="ECO:0000256" key="1">
    <source>
        <dbReference type="ARBA" id="ARBA00010963"/>
    </source>
</evidence>
<name>A0A6F9D8I0_9ASCI</name>
<protein>
    <recommendedName>
        <fullName evidence="2">Protein aurora borealis</fullName>
    </recommendedName>
</protein>
<keyword evidence="3" id="KW-0132">Cell division</keyword>
<dbReference type="GO" id="GO:0007088">
    <property type="term" value="P:regulation of mitotic nuclear division"/>
    <property type="evidence" value="ECO:0007669"/>
    <property type="project" value="TreeGrafter"/>
</dbReference>
<feature type="region of interest" description="Disordered" evidence="6">
    <location>
        <begin position="365"/>
        <end position="398"/>
    </location>
</feature>
<dbReference type="PANTHER" id="PTHR14728:SF2">
    <property type="entry name" value="PROTEIN AURORA BOREALIS"/>
    <property type="match status" value="1"/>
</dbReference>
<keyword evidence="4" id="KW-0498">Mitosis</keyword>
<dbReference type="GO" id="GO:0005634">
    <property type="term" value="C:nucleus"/>
    <property type="evidence" value="ECO:0007669"/>
    <property type="project" value="TreeGrafter"/>
</dbReference>